<proteinExistence type="predicted"/>
<gene>
    <name evidence="1" type="ORF">EXIGLDRAFT_574308</name>
</gene>
<dbReference type="OrthoDB" id="3050185at2759"/>
<dbReference type="EMBL" id="KV426476">
    <property type="protein sequence ID" value="KZV80499.1"/>
    <property type="molecule type" value="Genomic_DNA"/>
</dbReference>
<protein>
    <submittedName>
        <fullName evidence="1">Uncharacterized protein</fullName>
    </submittedName>
</protein>
<reference evidence="1 2" key="1">
    <citation type="journal article" date="2016" name="Mol. Biol. Evol.">
        <title>Comparative Genomics of Early-Diverging Mushroom-Forming Fungi Provides Insights into the Origins of Lignocellulose Decay Capabilities.</title>
        <authorList>
            <person name="Nagy L.G."/>
            <person name="Riley R."/>
            <person name="Tritt A."/>
            <person name="Adam C."/>
            <person name="Daum C."/>
            <person name="Floudas D."/>
            <person name="Sun H."/>
            <person name="Yadav J.S."/>
            <person name="Pangilinan J."/>
            <person name="Larsson K.H."/>
            <person name="Matsuura K."/>
            <person name="Barry K."/>
            <person name="Labutti K."/>
            <person name="Kuo R."/>
            <person name="Ohm R.A."/>
            <person name="Bhattacharya S.S."/>
            <person name="Shirouzu T."/>
            <person name="Yoshinaga Y."/>
            <person name="Martin F.M."/>
            <person name="Grigoriev I.V."/>
            <person name="Hibbett D.S."/>
        </authorList>
    </citation>
    <scope>NUCLEOTIDE SEQUENCE [LARGE SCALE GENOMIC DNA]</scope>
    <source>
        <strain evidence="1 2">HHB12029</strain>
    </source>
</reference>
<organism evidence="1 2">
    <name type="scientific">Exidia glandulosa HHB12029</name>
    <dbReference type="NCBI Taxonomy" id="1314781"/>
    <lineage>
        <taxon>Eukaryota</taxon>
        <taxon>Fungi</taxon>
        <taxon>Dikarya</taxon>
        <taxon>Basidiomycota</taxon>
        <taxon>Agaricomycotina</taxon>
        <taxon>Agaricomycetes</taxon>
        <taxon>Auriculariales</taxon>
        <taxon>Exidiaceae</taxon>
        <taxon>Exidia</taxon>
    </lineage>
</organism>
<accession>A0A165Z959</accession>
<evidence type="ECO:0000313" key="1">
    <source>
        <dbReference type="EMBL" id="KZV80499.1"/>
    </source>
</evidence>
<name>A0A165Z959_EXIGL</name>
<feature type="non-terminal residue" evidence="1">
    <location>
        <position position="90"/>
    </location>
</feature>
<dbReference type="Proteomes" id="UP000077266">
    <property type="component" value="Unassembled WGS sequence"/>
</dbReference>
<sequence length="90" mass="10496">FRDHIACPAIIGPTLPRMDRPEARESYCKAMLMLFKPWRRFGDLKGEALTWDSAFLSFTFHPRSLQIMHNIAALHECKDASEAYRDLKRT</sequence>
<feature type="non-terminal residue" evidence="1">
    <location>
        <position position="1"/>
    </location>
</feature>
<dbReference type="STRING" id="1314781.A0A165Z959"/>
<dbReference type="AlphaFoldDB" id="A0A165Z959"/>
<dbReference type="InParanoid" id="A0A165Z959"/>
<keyword evidence="2" id="KW-1185">Reference proteome</keyword>
<evidence type="ECO:0000313" key="2">
    <source>
        <dbReference type="Proteomes" id="UP000077266"/>
    </source>
</evidence>